<dbReference type="InterPro" id="IPR001375">
    <property type="entry name" value="Peptidase_S9_cat"/>
</dbReference>
<feature type="domain" description="Peptidase S9 prolyl oligopeptidase catalytic" evidence="5">
    <location>
        <begin position="459"/>
        <end position="675"/>
    </location>
</feature>
<evidence type="ECO:0000256" key="2">
    <source>
        <dbReference type="ARBA" id="ARBA00022670"/>
    </source>
</evidence>
<feature type="domain" description="Peptidase S9A N-terminal" evidence="6">
    <location>
        <begin position="12"/>
        <end position="400"/>
    </location>
</feature>
<dbReference type="Gene3D" id="3.40.50.1820">
    <property type="entry name" value="alpha/beta hydrolase"/>
    <property type="match status" value="1"/>
</dbReference>
<sequence>MSHAPIARADTGTDPYRWLENRDAEDVLAYLKAENAYLEEQLADQAELRETLFQEIKGRIRETDLSLPSPWGPWLYYQRTTAGDEYPRHYRCPRPLDGSLTVDENTEQLLLDPNELAGGGFLSLGAFSVSQDQSKLAYSLDREGDEIYLLYVKDLASGDVTALPFDDCDGSMTWANDSQTLFYGELDDTHRPHKIYRHRLGETGSHAVFHDPDGRFFVHCYRTSSERQLVILSHSKTTSEAWVLSADEPEGQWTCLAPRQEDHEYFPDHGLHEGQWSWLIRSNQAGINFALYHASEAQPEREHWQELVAHDDAVMLEDVSLNAEAITLTLRESGLPVIEVRPQGVQPYRLQLPDAAYSLHVQNSLEFTSTVIRLRYEALNRPAQVRQLTLADGTQEVLKETPVEGPFDADAYESRRIWATAQDGTQIPISLVGRRDSFGKPAPLYLYGYGAYGHSLDPWFSHARLSLLDRGFVFAIAHVRGGGDLGEAWYRAGKLEHKPNTFSDFIACAEQLLADGYTTSPRLAISGGSAGGLLIGAVLNMRPELFGAAIAEVPFVDVLNTMLNADLPLTVTEYDEWGDPNQPEVHERIKAYAPYENIRAQAYPALLAVAGYNDSRVQYWEAAKWVAKLRATRTDDNLLLLKTEFGAGHGGMSGRYQALKDVALEYAFVLKVFGMA</sequence>
<dbReference type="PRINTS" id="PR00862">
    <property type="entry name" value="PROLIGOPTASE"/>
</dbReference>
<dbReference type="PANTHER" id="PTHR11757:SF19">
    <property type="entry name" value="PROLYL ENDOPEPTIDASE-LIKE"/>
    <property type="match status" value="1"/>
</dbReference>
<dbReference type="Pfam" id="PF02897">
    <property type="entry name" value="Peptidase_S9_N"/>
    <property type="match status" value="1"/>
</dbReference>
<reference evidence="7 8" key="1">
    <citation type="submission" date="2019-01" db="EMBL/GenBank/DDBJ databases">
        <title>High-quality draft genome of. Pseudomonas songnenensis str. L103, a full-fledged denitrifier isolated from 100 meters deep aquifer in a heavily nitrogen fertilized agricultural area.</title>
        <authorList>
            <person name="Liu M."/>
            <person name="Liu B."/>
        </authorList>
    </citation>
    <scope>NUCLEOTIDE SEQUENCE [LARGE SCALE GENOMIC DNA]</scope>
    <source>
        <strain evidence="7 8">L103</strain>
    </source>
</reference>
<dbReference type="EMBL" id="RWYU02000011">
    <property type="protein sequence ID" value="RYJ59516.1"/>
    <property type="molecule type" value="Genomic_DNA"/>
</dbReference>
<evidence type="ECO:0000313" key="8">
    <source>
        <dbReference type="Proteomes" id="UP000282800"/>
    </source>
</evidence>
<evidence type="ECO:0000259" key="5">
    <source>
        <dbReference type="Pfam" id="PF00326"/>
    </source>
</evidence>
<keyword evidence="4" id="KW-0720">Serine protease</keyword>
<keyword evidence="3" id="KW-0378">Hydrolase</keyword>
<dbReference type="SUPFAM" id="SSF50993">
    <property type="entry name" value="Peptidase/esterase 'gauge' domain"/>
    <property type="match status" value="1"/>
</dbReference>
<keyword evidence="2" id="KW-0645">Protease</keyword>
<protein>
    <submittedName>
        <fullName evidence="7">S9 family peptidase</fullName>
    </submittedName>
</protein>
<dbReference type="Gene3D" id="2.130.10.120">
    <property type="entry name" value="Prolyl oligopeptidase, N-terminal domain"/>
    <property type="match status" value="1"/>
</dbReference>
<dbReference type="RefSeq" id="WP_126190682.1">
    <property type="nucleotide sequence ID" value="NZ_RWYU02000011.1"/>
</dbReference>
<dbReference type="InterPro" id="IPR002470">
    <property type="entry name" value="Peptidase_S9A"/>
</dbReference>
<dbReference type="InterPro" id="IPR051543">
    <property type="entry name" value="Serine_Peptidase_S9A"/>
</dbReference>
<dbReference type="InterPro" id="IPR029058">
    <property type="entry name" value="AB_hydrolase_fold"/>
</dbReference>
<dbReference type="InterPro" id="IPR023302">
    <property type="entry name" value="Pept_S9A_N"/>
</dbReference>
<comment type="similarity">
    <text evidence="1">Belongs to the peptidase S9A family.</text>
</comment>
<dbReference type="OrthoDB" id="9801421at2"/>
<gene>
    <name evidence="7" type="ORF">EJA06_021875</name>
</gene>
<name>A0A482U197_9PSED</name>
<evidence type="ECO:0000256" key="3">
    <source>
        <dbReference type="ARBA" id="ARBA00022801"/>
    </source>
</evidence>
<evidence type="ECO:0000259" key="6">
    <source>
        <dbReference type="Pfam" id="PF02897"/>
    </source>
</evidence>
<evidence type="ECO:0000313" key="7">
    <source>
        <dbReference type="EMBL" id="RYJ59516.1"/>
    </source>
</evidence>
<dbReference type="PANTHER" id="PTHR11757">
    <property type="entry name" value="PROTEASE FAMILY S9A OLIGOPEPTIDASE"/>
    <property type="match status" value="1"/>
</dbReference>
<dbReference type="AlphaFoldDB" id="A0A482U197"/>
<proteinExistence type="inferred from homology"/>
<comment type="caution">
    <text evidence="7">The sequence shown here is derived from an EMBL/GenBank/DDBJ whole genome shotgun (WGS) entry which is preliminary data.</text>
</comment>
<evidence type="ECO:0000256" key="1">
    <source>
        <dbReference type="ARBA" id="ARBA00005228"/>
    </source>
</evidence>
<dbReference type="SUPFAM" id="SSF53474">
    <property type="entry name" value="alpha/beta-Hydrolases"/>
    <property type="match status" value="1"/>
</dbReference>
<dbReference type="Proteomes" id="UP000282800">
    <property type="component" value="Unassembled WGS sequence"/>
</dbReference>
<dbReference type="GO" id="GO:0006508">
    <property type="term" value="P:proteolysis"/>
    <property type="evidence" value="ECO:0007669"/>
    <property type="project" value="UniProtKB-KW"/>
</dbReference>
<organism evidence="7 8">
    <name type="scientific">Pseudomonas songnenensis</name>
    <dbReference type="NCBI Taxonomy" id="1176259"/>
    <lineage>
        <taxon>Bacteria</taxon>
        <taxon>Pseudomonadati</taxon>
        <taxon>Pseudomonadota</taxon>
        <taxon>Gammaproteobacteria</taxon>
        <taxon>Pseudomonadales</taxon>
        <taxon>Pseudomonadaceae</taxon>
        <taxon>Pseudomonas</taxon>
    </lineage>
</organism>
<dbReference type="Pfam" id="PF00326">
    <property type="entry name" value="Peptidase_S9"/>
    <property type="match status" value="1"/>
</dbReference>
<dbReference type="GO" id="GO:0004252">
    <property type="term" value="F:serine-type endopeptidase activity"/>
    <property type="evidence" value="ECO:0007669"/>
    <property type="project" value="InterPro"/>
</dbReference>
<accession>A0A482U197</accession>
<evidence type="ECO:0000256" key="4">
    <source>
        <dbReference type="ARBA" id="ARBA00022825"/>
    </source>
</evidence>